<dbReference type="Pfam" id="PF01694">
    <property type="entry name" value="Rhomboid"/>
    <property type="match status" value="1"/>
</dbReference>
<evidence type="ECO:0000256" key="3">
    <source>
        <dbReference type="ARBA" id="ARBA00022989"/>
    </source>
</evidence>
<name>A0A538U8M1_UNCEI</name>
<accession>A0A538U8M1</accession>
<dbReference type="FunFam" id="1.20.1540.10:FF:000027">
    <property type="entry name" value="Rhomboid family intramembrane serine protease"/>
    <property type="match status" value="1"/>
</dbReference>
<feature type="transmembrane region" description="Helical" evidence="5">
    <location>
        <begin position="104"/>
        <end position="123"/>
    </location>
</feature>
<dbReference type="InterPro" id="IPR022764">
    <property type="entry name" value="Peptidase_S54_rhomboid_dom"/>
</dbReference>
<comment type="caution">
    <text evidence="7">The sequence shown here is derived from an EMBL/GenBank/DDBJ whole genome shotgun (WGS) entry which is preliminary data.</text>
</comment>
<gene>
    <name evidence="7" type="ORF">E6K81_08010</name>
</gene>
<organism evidence="7 8">
    <name type="scientific">Eiseniibacteriota bacterium</name>
    <dbReference type="NCBI Taxonomy" id="2212470"/>
    <lineage>
        <taxon>Bacteria</taxon>
        <taxon>Candidatus Eiseniibacteriota</taxon>
    </lineage>
</organism>
<feature type="transmembrane region" description="Helical" evidence="5">
    <location>
        <begin position="129"/>
        <end position="149"/>
    </location>
</feature>
<feature type="transmembrane region" description="Helical" evidence="5">
    <location>
        <begin position="161"/>
        <end position="181"/>
    </location>
</feature>
<evidence type="ECO:0000256" key="2">
    <source>
        <dbReference type="ARBA" id="ARBA00022692"/>
    </source>
</evidence>
<evidence type="ECO:0000256" key="5">
    <source>
        <dbReference type="SAM" id="Phobius"/>
    </source>
</evidence>
<dbReference type="InterPro" id="IPR050925">
    <property type="entry name" value="Rhomboid_protease_S54"/>
</dbReference>
<keyword evidence="4 5" id="KW-0472">Membrane</keyword>
<evidence type="ECO:0000313" key="7">
    <source>
        <dbReference type="EMBL" id="TMQ72246.1"/>
    </source>
</evidence>
<dbReference type="EMBL" id="VBPB01000115">
    <property type="protein sequence ID" value="TMQ72246.1"/>
    <property type="molecule type" value="Genomic_DNA"/>
</dbReference>
<sequence length="231" mass="24535">MIPLRDDNPSLTVPVVTRVLIALNVLAFLGEIRLGPELHPFIAHWALIPERLTLALRAGQGPALGVALTGLTSMFLHGGWLHLAGNMWYLAIFGDNVEDRLGHAGFLVFYLVAGLVAAALHYAVNADSVAPTVGASGAIAGVLGAYLVAFPRARVVTLVPLFPFFQVMALPAVVVLGFWIVMQFFSGALALGYGAGGGVAWWAHIRGFAFGFIVMRVLGGARRRAPEVLEA</sequence>
<keyword evidence="7" id="KW-0645">Protease</keyword>
<keyword evidence="2 5" id="KW-0812">Transmembrane</keyword>
<dbReference type="PANTHER" id="PTHR43731">
    <property type="entry name" value="RHOMBOID PROTEASE"/>
    <property type="match status" value="1"/>
</dbReference>
<dbReference type="GO" id="GO:0004252">
    <property type="term" value="F:serine-type endopeptidase activity"/>
    <property type="evidence" value="ECO:0007669"/>
    <property type="project" value="InterPro"/>
</dbReference>
<comment type="subcellular location">
    <subcellularLocation>
        <location evidence="1">Membrane</location>
        <topology evidence="1">Multi-pass membrane protein</topology>
    </subcellularLocation>
</comment>
<evidence type="ECO:0000259" key="6">
    <source>
        <dbReference type="Pfam" id="PF01694"/>
    </source>
</evidence>
<keyword evidence="7" id="KW-0378">Hydrolase</keyword>
<feature type="transmembrane region" description="Helical" evidence="5">
    <location>
        <begin position="12"/>
        <end position="30"/>
    </location>
</feature>
<dbReference type="Gene3D" id="1.20.1540.10">
    <property type="entry name" value="Rhomboid-like"/>
    <property type="match status" value="1"/>
</dbReference>
<feature type="transmembrane region" description="Helical" evidence="5">
    <location>
        <begin position="201"/>
        <end position="219"/>
    </location>
</feature>
<reference evidence="7 8" key="1">
    <citation type="journal article" date="2019" name="Nat. Microbiol.">
        <title>Mediterranean grassland soil C-N compound turnover is dependent on rainfall and depth, and is mediated by genomically divergent microorganisms.</title>
        <authorList>
            <person name="Diamond S."/>
            <person name="Andeer P.F."/>
            <person name="Li Z."/>
            <person name="Crits-Christoph A."/>
            <person name="Burstein D."/>
            <person name="Anantharaman K."/>
            <person name="Lane K.R."/>
            <person name="Thomas B.C."/>
            <person name="Pan C."/>
            <person name="Northen T.R."/>
            <person name="Banfield J.F."/>
        </authorList>
    </citation>
    <scope>NUCLEOTIDE SEQUENCE [LARGE SCALE GENOMIC DNA]</scope>
    <source>
        <strain evidence="7">WS_11</strain>
    </source>
</reference>
<evidence type="ECO:0000256" key="1">
    <source>
        <dbReference type="ARBA" id="ARBA00004141"/>
    </source>
</evidence>
<dbReference type="PANTHER" id="PTHR43731:SF26">
    <property type="entry name" value="RHOMBOID-LIKE PROTEIN 10, CHLOROPLASTIC"/>
    <property type="match status" value="1"/>
</dbReference>
<evidence type="ECO:0000313" key="8">
    <source>
        <dbReference type="Proteomes" id="UP000319771"/>
    </source>
</evidence>
<protein>
    <submittedName>
        <fullName evidence="7">Rhomboid family intramembrane serine protease</fullName>
    </submittedName>
</protein>
<dbReference type="AlphaFoldDB" id="A0A538U8M1"/>
<dbReference type="SUPFAM" id="SSF144091">
    <property type="entry name" value="Rhomboid-like"/>
    <property type="match status" value="1"/>
</dbReference>
<dbReference type="GO" id="GO:0006508">
    <property type="term" value="P:proteolysis"/>
    <property type="evidence" value="ECO:0007669"/>
    <property type="project" value="UniProtKB-KW"/>
</dbReference>
<dbReference type="Proteomes" id="UP000319771">
    <property type="component" value="Unassembled WGS sequence"/>
</dbReference>
<feature type="domain" description="Peptidase S54 rhomboid" evidence="6">
    <location>
        <begin position="71"/>
        <end position="218"/>
    </location>
</feature>
<dbReference type="GO" id="GO:0016020">
    <property type="term" value="C:membrane"/>
    <property type="evidence" value="ECO:0007669"/>
    <property type="project" value="UniProtKB-SubCell"/>
</dbReference>
<keyword evidence="3 5" id="KW-1133">Transmembrane helix</keyword>
<proteinExistence type="predicted"/>
<dbReference type="InterPro" id="IPR035952">
    <property type="entry name" value="Rhomboid-like_sf"/>
</dbReference>
<evidence type="ECO:0000256" key="4">
    <source>
        <dbReference type="ARBA" id="ARBA00023136"/>
    </source>
</evidence>